<sequence length="245" mass="28591">MNRYFAILFLFFPNHSFADTFRVALPDENYPPYHIIGGAKKGLLNELITQFAEQHSLTIEYTYVPEMRSEKMVCNGEVDARMESESWLSTAHKYYWSQEIVMVEDVMVVTHGANPSDFQDEKVLHNGVLLGRFGYVYPEYEPLVRDQILHRENFYSDLDVLQSLYNDNHISRRFTIMSRAVFDWYVNKYPKFSALGVSAFNVGEAPLQLQFAHTERGKKRAKEFNDFLQSLKDNGDLAKIIARYQ</sequence>
<evidence type="ECO:0000313" key="3">
    <source>
        <dbReference type="Proteomes" id="UP001620262"/>
    </source>
</evidence>
<dbReference type="Proteomes" id="UP001620262">
    <property type="component" value="Unassembled WGS sequence"/>
</dbReference>
<dbReference type="RefSeq" id="WP_404674849.1">
    <property type="nucleotide sequence ID" value="NZ_JBJDOT010000004.1"/>
</dbReference>
<reference evidence="2 3" key="1">
    <citation type="submission" date="2024-11" db="EMBL/GenBank/DDBJ databases">
        <title>The Natural Products Discovery Center: Release of the First 8490 Sequenced Strains for Exploring Actinobacteria Biosynthetic Diversity.</title>
        <authorList>
            <person name="Kalkreuter E."/>
            <person name="Kautsar S.A."/>
            <person name="Yang D."/>
            <person name="Bader C.D."/>
            <person name="Teijaro C.N."/>
            <person name="Fluegel L."/>
            <person name="Davis C.M."/>
            <person name="Simpson J.R."/>
            <person name="Lauterbach L."/>
            <person name="Steele A.D."/>
            <person name="Gui C."/>
            <person name="Meng S."/>
            <person name="Li G."/>
            <person name="Viehrig K."/>
            <person name="Ye F."/>
            <person name="Su P."/>
            <person name="Kiefer A.F."/>
            <person name="Nichols A."/>
            <person name="Cepeda A.J."/>
            <person name="Yan W."/>
            <person name="Fan B."/>
            <person name="Jiang Y."/>
            <person name="Adhikari A."/>
            <person name="Zheng C.-J."/>
            <person name="Schuster L."/>
            <person name="Cowan T.M."/>
            <person name="Smanski M.J."/>
            <person name="Chevrette M.G."/>
            <person name="De Carvalho L.P.S."/>
            <person name="Shen B."/>
        </authorList>
    </citation>
    <scope>NUCLEOTIDE SEQUENCE [LARGE SCALE GENOMIC DNA]</scope>
    <source>
        <strain evidence="2 3">NPDC078403</strain>
    </source>
</reference>
<evidence type="ECO:0000313" key="2">
    <source>
        <dbReference type="EMBL" id="MFK3863210.1"/>
    </source>
</evidence>
<dbReference type="Gene3D" id="3.40.190.10">
    <property type="entry name" value="Periplasmic binding protein-like II"/>
    <property type="match status" value="2"/>
</dbReference>
<accession>A0ABW8KXC4</accession>
<organism evidence="2 3">
    <name type="scientific">Pseudoalteromonas rhizosphaerae</name>
    <dbReference type="NCBI Taxonomy" id="2518973"/>
    <lineage>
        <taxon>Bacteria</taxon>
        <taxon>Pseudomonadati</taxon>
        <taxon>Pseudomonadota</taxon>
        <taxon>Gammaproteobacteria</taxon>
        <taxon>Alteromonadales</taxon>
        <taxon>Pseudoalteromonadaceae</taxon>
        <taxon>Pseudoalteromonas</taxon>
    </lineage>
</organism>
<feature type="domain" description="Solute-binding protein family 3/N-terminal" evidence="1">
    <location>
        <begin position="27"/>
        <end position="244"/>
    </location>
</feature>
<dbReference type="InterPro" id="IPR001638">
    <property type="entry name" value="Solute-binding_3/MltF_N"/>
</dbReference>
<comment type="caution">
    <text evidence="2">The sequence shown here is derived from an EMBL/GenBank/DDBJ whole genome shotgun (WGS) entry which is preliminary data.</text>
</comment>
<protein>
    <submittedName>
        <fullName evidence="2">Transporter substrate-binding domain-containing protein</fullName>
    </submittedName>
</protein>
<name>A0ABW8KXC4_9GAMM</name>
<dbReference type="EMBL" id="JBJDOT010000004">
    <property type="protein sequence ID" value="MFK3863210.1"/>
    <property type="molecule type" value="Genomic_DNA"/>
</dbReference>
<evidence type="ECO:0000259" key="1">
    <source>
        <dbReference type="Pfam" id="PF00497"/>
    </source>
</evidence>
<proteinExistence type="predicted"/>
<dbReference type="Pfam" id="PF00497">
    <property type="entry name" value="SBP_bac_3"/>
    <property type="match status" value="1"/>
</dbReference>
<gene>
    <name evidence="2" type="ORF">ACI2JU_04895</name>
</gene>
<dbReference type="SUPFAM" id="SSF53850">
    <property type="entry name" value="Periplasmic binding protein-like II"/>
    <property type="match status" value="1"/>
</dbReference>
<keyword evidence="3" id="KW-1185">Reference proteome</keyword>